<dbReference type="InterPro" id="IPR050491">
    <property type="entry name" value="AmpC-like"/>
</dbReference>
<dbReference type="Proteomes" id="UP000523139">
    <property type="component" value="Unassembled WGS sequence"/>
</dbReference>
<comment type="caution">
    <text evidence="2">The sequence shown here is derived from an EMBL/GenBank/DDBJ whole genome shotgun (WGS) entry which is preliminary data.</text>
</comment>
<sequence>MQTSRRAAAGRGIWATFTVGLLTLTACGGESVVETPVTEEELAGFIEDNDQAFPEEAVVAVVDGEEVITASTDGADMDTVFEIASMSKPLTGMLLADAEDRGEVDLQDELGQLLPELAETEVGGVTLLELATHTSGLPLVPTAEDYDEESDGWRAQGRNPYPITADGLIDLATQQSLGSPGSYEYSNMGTSLLGHALAAQAGMSYEDLLAERLTEPVGMEETFASDHRGHDSDELLIEGYSNGGEVESFASEAFSPSSSLRSSTEDWVQLMQAIHRGEAPGMTALEPTDVEPRMGLGWAADGDYLWHNGISNGYASIVFIDPEEDLGVVILTNYAYQNTELGWQLIQSLD</sequence>
<dbReference type="InterPro" id="IPR001466">
    <property type="entry name" value="Beta-lactam-related"/>
</dbReference>
<evidence type="ECO:0000313" key="2">
    <source>
        <dbReference type="EMBL" id="NLS10874.1"/>
    </source>
</evidence>
<reference evidence="2 3" key="1">
    <citation type="submission" date="2020-04" db="EMBL/GenBank/DDBJ databases">
        <title>Nesterenkonia sp. nov., isolated from marine sediment.</title>
        <authorList>
            <person name="Zhang G."/>
        </authorList>
    </citation>
    <scope>NUCLEOTIDE SEQUENCE [LARGE SCALE GENOMIC DNA]</scope>
    <source>
        <strain evidence="2 3">MY13</strain>
    </source>
</reference>
<dbReference type="PANTHER" id="PTHR46825:SF9">
    <property type="entry name" value="BETA-LACTAMASE-RELATED DOMAIN-CONTAINING PROTEIN"/>
    <property type="match status" value="1"/>
</dbReference>
<accession>A0A7X8TLR8</accession>
<evidence type="ECO:0000313" key="3">
    <source>
        <dbReference type="Proteomes" id="UP000523139"/>
    </source>
</evidence>
<gene>
    <name evidence="2" type="ORF">HGQ17_12895</name>
</gene>
<name>A0A7X8TLR8_9MICC</name>
<dbReference type="InterPro" id="IPR012338">
    <property type="entry name" value="Beta-lactam/transpept-like"/>
</dbReference>
<dbReference type="EMBL" id="JABAHY010000016">
    <property type="protein sequence ID" value="NLS10874.1"/>
    <property type="molecule type" value="Genomic_DNA"/>
</dbReference>
<evidence type="ECO:0000259" key="1">
    <source>
        <dbReference type="Pfam" id="PF00144"/>
    </source>
</evidence>
<dbReference type="Pfam" id="PF00144">
    <property type="entry name" value="Beta-lactamase"/>
    <property type="match status" value="1"/>
</dbReference>
<dbReference type="AlphaFoldDB" id="A0A7X8TLR8"/>
<dbReference type="PROSITE" id="PS51257">
    <property type="entry name" value="PROKAR_LIPOPROTEIN"/>
    <property type="match status" value="1"/>
</dbReference>
<organism evidence="2 3">
    <name type="scientific">Nesterenkonia sedimenti</name>
    <dbReference type="NCBI Taxonomy" id="1463632"/>
    <lineage>
        <taxon>Bacteria</taxon>
        <taxon>Bacillati</taxon>
        <taxon>Actinomycetota</taxon>
        <taxon>Actinomycetes</taxon>
        <taxon>Micrococcales</taxon>
        <taxon>Micrococcaceae</taxon>
        <taxon>Nesterenkonia</taxon>
    </lineage>
</organism>
<proteinExistence type="predicted"/>
<protein>
    <submittedName>
        <fullName evidence="2">Beta-lactamase family protein</fullName>
    </submittedName>
</protein>
<dbReference type="SUPFAM" id="SSF56601">
    <property type="entry name" value="beta-lactamase/transpeptidase-like"/>
    <property type="match status" value="1"/>
</dbReference>
<dbReference type="PANTHER" id="PTHR46825">
    <property type="entry name" value="D-ALANYL-D-ALANINE-CARBOXYPEPTIDASE/ENDOPEPTIDASE AMPH"/>
    <property type="match status" value="1"/>
</dbReference>
<feature type="domain" description="Beta-lactamase-related" evidence="1">
    <location>
        <begin position="51"/>
        <end position="340"/>
    </location>
</feature>
<dbReference type="Gene3D" id="3.40.710.10">
    <property type="entry name" value="DD-peptidase/beta-lactamase superfamily"/>
    <property type="match status" value="1"/>
</dbReference>
<keyword evidence="3" id="KW-1185">Reference proteome</keyword>